<keyword evidence="3" id="KW-0328">Glycosyltransferase</keyword>
<proteinExistence type="inferred from homology"/>
<comment type="similarity">
    <text evidence="2">Belongs to the glycosyltransferase 31 family.</text>
</comment>
<evidence type="ECO:0000256" key="7">
    <source>
        <dbReference type="ARBA" id="ARBA00022989"/>
    </source>
</evidence>
<dbReference type="InterPro" id="IPR003378">
    <property type="entry name" value="Fringe-like_glycosylTrfase"/>
</dbReference>
<name>A0A8J0UDZ2_XENLA</name>
<keyword evidence="12" id="KW-1185">Reference proteome</keyword>
<gene>
    <name evidence="13 14" type="primary">b3glct.L</name>
    <name evidence="13" type="synonym">b3galtl</name>
    <name evidence="13" type="synonym">b3glct</name>
</gene>
<dbReference type="RefSeq" id="XP_018100167.1">
    <property type="nucleotide sequence ID" value="XM_018244678.2"/>
</dbReference>
<dbReference type="GO" id="GO:0016757">
    <property type="term" value="F:glycosyltransferase activity"/>
    <property type="evidence" value="ECO:0007669"/>
    <property type="project" value="UniProtKB-KW"/>
</dbReference>
<evidence type="ECO:0000256" key="1">
    <source>
        <dbReference type="ARBA" id="ARBA00004606"/>
    </source>
</evidence>
<keyword evidence="5" id="KW-0812">Transmembrane</keyword>
<feature type="chain" id="PRO_5035167636" evidence="10">
    <location>
        <begin position="28"/>
        <end position="456"/>
    </location>
</feature>
<dbReference type="GO" id="GO:0012505">
    <property type="term" value="C:endomembrane system"/>
    <property type="evidence" value="ECO:0007669"/>
    <property type="project" value="UniProtKB-SubCell"/>
</dbReference>
<feature type="domain" description="Fringe-like glycosyltransferase" evidence="11">
    <location>
        <begin position="356"/>
        <end position="430"/>
    </location>
</feature>
<keyword evidence="8" id="KW-0472">Membrane</keyword>
<evidence type="ECO:0000256" key="10">
    <source>
        <dbReference type="SAM" id="SignalP"/>
    </source>
</evidence>
<keyword evidence="10" id="KW-0732">Signal</keyword>
<evidence type="ECO:0000259" key="11">
    <source>
        <dbReference type="Pfam" id="PF02434"/>
    </source>
</evidence>
<dbReference type="AlphaFoldDB" id="A0A8J0UDZ2"/>
<dbReference type="CTD" id="100127336"/>
<feature type="domain" description="Fringe-like glycosyltransferase" evidence="11">
    <location>
        <begin position="263"/>
        <end position="355"/>
    </location>
</feature>
<dbReference type="Proteomes" id="UP000186698">
    <property type="component" value="Chromosome 2L"/>
</dbReference>
<dbReference type="Pfam" id="PF02434">
    <property type="entry name" value="Fringe"/>
    <property type="match status" value="3"/>
</dbReference>
<keyword evidence="7" id="KW-1133">Transmembrane helix</keyword>
<dbReference type="Xenbase" id="XB-GENE-951588">
    <property type="gene designation" value="b3glct.L"/>
</dbReference>
<comment type="subcellular location">
    <subcellularLocation>
        <location evidence="9">Endomembrane system</location>
        <topology evidence="9">Single-pass membrane protein</topology>
    </subcellularLocation>
    <subcellularLocation>
        <location evidence="1">Membrane</location>
        <topology evidence="1">Single-pass type II membrane protein</topology>
    </subcellularLocation>
</comment>
<evidence type="ECO:0000256" key="8">
    <source>
        <dbReference type="ARBA" id="ARBA00023136"/>
    </source>
</evidence>
<evidence type="ECO:0000256" key="6">
    <source>
        <dbReference type="ARBA" id="ARBA00022968"/>
    </source>
</evidence>
<evidence type="ECO:0000256" key="5">
    <source>
        <dbReference type="ARBA" id="ARBA00022692"/>
    </source>
</evidence>
<evidence type="ECO:0000313" key="13">
    <source>
        <dbReference type="RefSeq" id="XP_018100167.1"/>
    </source>
</evidence>
<evidence type="ECO:0000313" key="12">
    <source>
        <dbReference type="Proteomes" id="UP000186698"/>
    </source>
</evidence>
<dbReference type="Gene3D" id="3.90.550.50">
    <property type="match status" value="3"/>
</dbReference>
<dbReference type="GO" id="GO:0016020">
    <property type="term" value="C:membrane"/>
    <property type="evidence" value="ECO:0007669"/>
    <property type="project" value="UniProtKB-SubCell"/>
</dbReference>
<dbReference type="FunFam" id="3.90.550.50:FF:000095">
    <property type="entry name" value="Beta 3-glucosyltransferase"/>
    <property type="match status" value="1"/>
</dbReference>
<keyword evidence="4" id="KW-0808">Transferase</keyword>
<organism evidence="12 13">
    <name type="scientific">Xenopus laevis</name>
    <name type="common">African clawed frog</name>
    <dbReference type="NCBI Taxonomy" id="8355"/>
    <lineage>
        <taxon>Eukaryota</taxon>
        <taxon>Metazoa</taxon>
        <taxon>Chordata</taxon>
        <taxon>Craniata</taxon>
        <taxon>Vertebrata</taxon>
        <taxon>Euteleostomi</taxon>
        <taxon>Amphibia</taxon>
        <taxon>Batrachia</taxon>
        <taxon>Anura</taxon>
        <taxon>Pipoidea</taxon>
        <taxon>Pipidae</taxon>
        <taxon>Xenopodinae</taxon>
        <taxon>Xenopus</taxon>
        <taxon>Xenopus</taxon>
    </lineage>
</organism>
<dbReference type="OrthoDB" id="421979at2759"/>
<evidence type="ECO:0000313" key="14">
    <source>
        <dbReference type="Xenbase" id="XB-GENE-951588"/>
    </source>
</evidence>
<feature type="signal peptide" evidence="10">
    <location>
        <begin position="1"/>
        <end position="27"/>
    </location>
</feature>
<evidence type="ECO:0000256" key="4">
    <source>
        <dbReference type="ARBA" id="ARBA00022679"/>
    </source>
</evidence>
<accession>A0A8J0UDZ2</accession>
<keyword evidence="6" id="KW-0735">Signal-anchor</keyword>
<dbReference type="PANTHER" id="PTHR10811">
    <property type="entry name" value="FRINGE-RELATED"/>
    <property type="match status" value="1"/>
</dbReference>
<dbReference type="AGR" id="Xenbase:XB-GENE-951588"/>
<dbReference type="GeneID" id="100127336"/>
<protein>
    <submittedName>
        <fullName evidence="13">Beta 3-glucosyltransferase L homeolog isoform X2</fullName>
    </submittedName>
</protein>
<sequence>MLLGNCLPSAVLFLSCCLPTLISNVVAFNSDDVNQSSQKFGQTEAQNQAILDVGEIVFVIQSQSNSFHKKRAEDLKENILKQAAVISKKLPEVLLIDELEPSQSAWTIFPAIPYFADSYGRNSSWIFFCEEETTINLSKLLMTLQKFQKSKNWFLGKALHDEESTIIHHYAFTENPSVFKYPDFAAGWALSMPLVKRLYDVLRRDPPSSDFTIDLKHEIALYIWKKLDGQELTHVKQFCSSTSSKAAECATTFNSGLPVCGSPVQKEDIFVAIKTCKKFHKDRIPVVKKTWERQAVHYEYYSDYADNTIPTTDLRIPNVERGHCGKTFAILERFMKLYFERTTWLIIVDDDTLIRMVFSREAVRKLMNSKCQCYSNDAPDDMVLGMCFSSLGITPTHSPLFHQARPADYAKDYLAHQIPVSFHKHWNIDPIKVYYKWLAQDEEKQQHRQRNMKHEL</sequence>
<evidence type="ECO:0000256" key="3">
    <source>
        <dbReference type="ARBA" id="ARBA00022676"/>
    </source>
</evidence>
<feature type="domain" description="Fringe-like glycosyltransferase" evidence="11">
    <location>
        <begin position="121"/>
        <end position="241"/>
    </location>
</feature>
<evidence type="ECO:0000256" key="9">
    <source>
        <dbReference type="ARBA" id="ARBA00037847"/>
    </source>
</evidence>
<evidence type="ECO:0000256" key="2">
    <source>
        <dbReference type="ARBA" id="ARBA00008661"/>
    </source>
</evidence>
<reference evidence="13" key="1">
    <citation type="submission" date="2025-08" db="UniProtKB">
        <authorList>
            <consortium name="RefSeq"/>
        </authorList>
    </citation>
    <scope>IDENTIFICATION</scope>
    <source>
        <strain evidence="13">J_2021</strain>
        <tissue evidence="13">Erythrocytes</tissue>
    </source>
</reference>